<organism evidence="1 2">
    <name type="scientific">Lactuca virosa</name>
    <dbReference type="NCBI Taxonomy" id="75947"/>
    <lineage>
        <taxon>Eukaryota</taxon>
        <taxon>Viridiplantae</taxon>
        <taxon>Streptophyta</taxon>
        <taxon>Embryophyta</taxon>
        <taxon>Tracheophyta</taxon>
        <taxon>Spermatophyta</taxon>
        <taxon>Magnoliopsida</taxon>
        <taxon>eudicotyledons</taxon>
        <taxon>Gunneridae</taxon>
        <taxon>Pentapetalae</taxon>
        <taxon>asterids</taxon>
        <taxon>campanulids</taxon>
        <taxon>Asterales</taxon>
        <taxon>Asteraceae</taxon>
        <taxon>Cichorioideae</taxon>
        <taxon>Cichorieae</taxon>
        <taxon>Lactucinae</taxon>
        <taxon>Lactuca</taxon>
    </lineage>
</organism>
<comment type="caution">
    <text evidence="1">The sequence shown here is derived from an EMBL/GenBank/DDBJ whole genome shotgun (WGS) entry which is preliminary data.</text>
</comment>
<name>A0AAU9NRX6_9ASTR</name>
<evidence type="ECO:0000313" key="2">
    <source>
        <dbReference type="Proteomes" id="UP001157418"/>
    </source>
</evidence>
<gene>
    <name evidence="1" type="ORF">LVIROSA_LOCUS26679</name>
</gene>
<dbReference type="EMBL" id="CAKMRJ010005412">
    <property type="protein sequence ID" value="CAH1440551.1"/>
    <property type="molecule type" value="Genomic_DNA"/>
</dbReference>
<proteinExistence type="predicted"/>
<keyword evidence="2" id="KW-1185">Reference proteome</keyword>
<accession>A0AAU9NRX6</accession>
<reference evidence="1 2" key="1">
    <citation type="submission" date="2022-01" db="EMBL/GenBank/DDBJ databases">
        <authorList>
            <person name="Xiong W."/>
            <person name="Schranz E."/>
        </authorList>
    </citation>
    <scope>NUCLEOTIDE SEQUENCE [LARGE SCALE GENOMIC DNA]</scope>
</reference>
<dbReference type="AlphaFoldDB" id="A0AAU9NRX6"/>
<protein>
    <submittedName>
        <fullName evidence="1">Uncharacterized protein</fullName>
    </submittedName>
</protein>
<sequence>MACSTSSHQSRALSFSRKRCKSNLVPLGTSAGVECVGDIRQPSGARYGVSGPVVVGSSTGSKLPEFSVVRSVVFAHLPPLSSRRWFFLYPPHFRHYVWNLEFEAQVRKG</sequence>
<evidence type="ECO:0000313" key="1">
    <source>
        <dbReference type="EMBL" id="CAH1440551.1"/>
    </source>
</evidence>
<dbReference type="Proteomes" id="UP001157418">
    <property type="component" value="Unassembled WGS sequence"/>
</dbReference>